<dbReference type="Proteomes" id="UP001603857">
    <property type="component" value="Unassembled WGS sequence"/>
</dbReference>
<organism evidence="1 2">
    <name type="scientific">Flemingia macrophylla</name>
    <dbReference type="NCBI Taxonomy" id="520843"/>
    <lineage>
        <taxon>Eukaryota</taxon>
        <taxon>Viridiplantae</taxon>
        <taxon>Streptophyta</taxon>
        <taxon>Embryophyta</taxon>
        <taxon>Tracheophyta</taxon>
        <taxon>Spermatophyta</taxon>
        <taxon>Magnoliopsida</taxon>
        <taxon>eudicotyledons</taxon>
        <taxon>Gunneridae</taxon>
        <taxon>Pentapetalae</taxon>
        <taxon>rosids</taxon>
        <taxon>fabids</taxon>
        <taxon>Fabales</taxon>
        <taxon>Fabaceae</taxon>
        <taxon>Papilionoideae</taxon>
        <taxon>50 kb inversion clade</taxon>
        <taxon>NPAAA clade</taxon>
        <taxon>indigoferoid/millettioid clade</taxon>
        <taxon>Phaseoleae</taxon>
        <taxon>Flemingia</taxon>
    </lineage>
</organism>
<accession>A0ABD1N9M7</accession>
<keyword evidence="2" id="KW-1185">Reference proteome</keyword>
<gene>
    <name evidence="1" type="ORF">Fmac_006055</name>
</gene>
<comment type="caution">
    <text evidence="1">The sequence shown here is derived from an EMBL/GenBank/DDBJ whole genome shotgun (WGS) entry which is preliminary data.</text>
</comment>
<name>A0ABD1N9M7_9FABA</name>
<dbReference type="AlphaFoldDB" id="A0ABD1N9M7"/>
<dbReference type="EMBL" id="JBGMDY010000002">
    <property type="protein sequence ID" value="KAL2344770.1"/>
    <property type="molecule type" value="Genomic_DNA"/>
</dbReference>
<dbReference type="InterPro" id="IPR051897">
    <property type="entry name" value="PG-associated_BURP"/>
</dbReference>
<dbReference type="PANTHER" id="PTHR31458">
    <property type="entry name" value="POLYGALACTURONASE 1 BETA-LIKE PROTEIN 2"/>
    <property type="match status" value="1"/>
</dbReference>
<dbReference type="PANTHER" id="PTHR31458:SF2">
    <property type="entry name" value="POLYGALACTURONASE 1 BETA-LIKE PROTEIN 2"/>
    <property type="match status" value="1"/>
</dbReference>
<sequence length="163" mass="18253">MNFYLLLVSVVATQEIKTPFALKTFVARHQQLTQAFVPSLESLSDEYGRCSLVRKARHRQHPLDMAIGVLLHRNFTNYGTSRPAGINSFKNYSNGLFNTPLNEFRCYSRDATDHDDSFSSYTSEVEAFWGGGRVNLNCVWGEGAAAGVERKMGADKEHSGARK</sequence>
<evidence type="ECO:0000313" key="1">
    <source>
        <dbReference type="EMBL" id="KAL2344770.1"/>
    </source>
</evidence>
<protein>
    <submittedName>
        <fullName evidence="1">Uncharacterized protein</fullName>
    </submittedName>
</protein>
<proteinExistence type="predicted"/>
<evidence type="ECO:0000313" key="2">
    <source>
        <dbReference type="Proteomes" id="UP001603857"/>
    </source>
</evidence>
<reference evidence="1 2" key="1">
    <citation type="submission" date="2024-08" db="EMBL/GenBank/DDBJ databases">
        <title>Insights into the chromosomal genome structure of Flemingia macrophylla.</title>
        <authorList>
            <person name="Ding Y."/>
            <person name="Zhao Y."/>
            <person name="Bi W."/>
            <person name="Wu M."/>
            <person name="Zhao G."/>
            <person name="Gong Y."/>
            <person name="Li W."/>
            <person name="Zhang P."/>
        </authorList>
    </citation>
    <scope>NUCLEOTIDE SEQUENCE [LARGE SCALE GENOMIC DNA]</scope>
    <source>
        <strain evidence="1">DYQJB</strain>
        <tissue evidence="1">Leaf</tissue>
    </source>
</reference>